<dbReference type="AlphaFoldDB" id="A0A0N4Z5U4"/>
<dbReference type="InterPro" id="IPR000719">
    <property type="entry name" value="Prot_kinase_dom"/>
</dbReference>
<reference evidence="4" key="1">
    <citation type="submission" date="2017-02" db="UniProtKB">
        <authorList>
            <consortium name="WormBaseParasite"/>
        </authorList>
    </citation>
    <scope>IDENTIFICATION</scope>
</reference>
<dbReference type="InterPro" id="IPR050235">
    <property type="entry name" value="CK1_Ser-Thr_kinase"/>
</dbReference>
<dbReference type="GO" id="GO:0004674">
    <property type="term" value="F:protein serine/threonine kinase activity"/>
    <property type="evidence" value="ECO:0007669"/>
    <property type="project" value="UniProtKB-EC"/>
</dbReference>
<dbReference type="SUPFAM" id="SSF56112">
    <property type="entry name" value="Protein kinase-like (PK-like)"/>
    <property type="match status" value="1"/>
</dbReference>
<evidence type="ECO:0000313" key="3">
    <source>
        <dbReference type="Proteomes" id="UP000038045"/>
    </source>
</evidence>
<organism evidence="3 4">
    <name type="scientific">Parastrongyloides trichosuri</name>
    <name type="common">Possum-specific nematode worm</name>
    <dbReference type="NCBI Taxonomy" id="131310"/>
    <lineage>
        <taxon>Eukaryota</taxon>
        <taxon>Metazoa</taxon>
        <taxon>Ecdysozoa</taxon>
        <taxon>Nematoda</taxon>
        <taxon>Chromadorea</taxon>
        <taxon>Rhabditida</taxon>
        <taxon>Tylenchina</taxon>
        <taxon>Panagrolaimomorpha</taxon>
        <taxon>Strongyloidoidea</taxon>
        <taxon>Strongyloididae</taxon>
        <taxon>Parastrongyloides</taxon>
    </lineage>
</organism>
<dbReference type="EC" id="2.7.11.1" evidence="1"/>
<dbReference type="PROSITE" id="PS00108">
    <property type="entry name" value="PROTEIN_KINASE_ST"/>
    <property type="match status" value="1"/>
</dbReference>
<dbReference type="SMART" id="SM00220">
    <property type="entry name" value="S_TKc"/>
    <property type="match status" value="1"/>
</dbReference>
<accession>A0A0N4Z5U4</accession>
<dbReference type="InterPro" id="IPR008271">
    <property type="entry name" value="Ser/Thr_kinase_AS"/>
</dbReference>
<dbReference type="STRING" id="131310.A0A0N4Z5U4"/>
<name>A0A0N4Z5U4_PARTI</name>
<dbReference type="PROSITE" id="PS50011">
    <property type="entry name" value="PROTEIN_KINASE_DOM"/>
    <property type="match status" value="1"/>
</dbReference>
<dbReference type="PANTHER" id="PTHR11909">
    <property type="entry name" value="CASEIN KINASE-RELATED"/>
    <property type="match status" value="1"/>
</dbReference>
<dbReference type="GO" id="GO:0005524">
    <property type="term" value="F:ATP binding"/>
    <property type="evidence" value="ECO:0007669"/>
    <property type="project" value="InterPro"/>
</dbReference>
<dbReference type="Proteomes" id="UP000038045">
    <property type="component" value="Unplaced"/>
</dbReference>
<feature type="domain" description="Protein kinase" evidence="2">
    <location>
        <begin position="34"/>
        <end position="354"/>
    </location>
</feature>
<protein>
    <recommendedName>
        <fullName evidence="1">non-specific serine/threonine protein kinase</fullName>
        <ecNumber evidence="1">2.7.11.1</ecNumber>
    </recommendedName>
</protein>
<dbReference type="Gene3D" id="1.10.510.10">
    <property type="entry name" value="Transferase(Phosphotransferase) domain 1"/>
    <property type="match status" value="1"/>
</dbReference>
<dbReference type="InterPro" id="IPR011009">
    <property type="entry name" value="Kinase-like_dom_sf"/>
</dbReference>
<proteinExistence type="predicted"/>
<keyword evidence="3" id="KW-1185">Reference proteome</keyword>
<sequence length="383" mass="43371">MPPKKGKKAGGEADLAPILPSGTVFKNKIIRDDVQITKYLTNGGFGRIYEGKLVGKGTKVCVKVEKKGSSGLFMEQNYFIRFLKKEELDKWSKKEFIGLPTLICFGVDMASFDYELRYLVMPLYEESLEAVISKKKNMILESFEVKTVLHCIVNALDYLHNKHVSHGDIKKGNIMLLKKGHLDKVVLIDMGIAHWHTRFIEEANPKARHNGTLLYTSLDAHEGREGVFRSDLQILAFNVIEWITGELPWKNMISTPDKVYNMKKEIVADPKTKLGNILNGSGLSFVKCLLESSKSLKYDGIPNYSVIRKELVASFKDGTKRIADKPEVKRETVIKKSCSSKENGLNVEAEQSFVPRREKPTTNLFEIYADIRKNAEKHGRTIT</sequence>
<evidence type="ECO:0000313" key="4">
    <source>
        <dbReference type="WBParaSite" id="PTRK_0000248900.1"/>
    </source>
</evidence>
<dbReference type="WBParaSite" id="PTRK_0000248900.1">
    <property type="protein sequence ID" value="PTRK_0000248900.1"/>
    <property type="gene ID" value="PTRK_0000248900"/>
</dbReference>
<evidence type="ECO:0000259" key="2">
    <source>
        <dbReference type="PROSITE" id="PS50011"/>
    </source>
</evidence>
<dbReference type="Pfam" id="PF00069">
    <property type="entry name" value="Pkinase"/>
    <property type="match status" value="1"/>
</dbReference>
<evidence type="ECO:0000256" key="1">
    <source>
        <dbReference type="ARBA" id="ARBA00012513"/>
    </source>
</evidence>